<proteinExistence type="predicted"/>
<dbReference type="Gene3D" id="3.30.1310.10">
    <property type="entry name" value="Nucleoid-associated protein YbaB-like domain"/>
    <property type="match status" value="1"/>
</dbReference>
<dbReference type="EMBL" id="BOMY01000037">
    <property type="protein sequence ID" value="GIF22964.1"/>
    <property type="molecule type" value="Genomic_DNA"/>
</dbReference>
<dbReference type="AlphaFoldDB" id="A0A919NS38"/>
<dbReference type="InterPro" id="IPR036894">
    <property type="entry name" value="YbaB-like_sf"/>
</dbReference>
<dbReference type="Proteomes" id="UP000623608">
    <property type="component" value="Unassembled WGS sequence"/>
</dbReference>
<accession>A0A919NS38</accession>
<evidence type="ECO:0000313" key="2">
    <source>
        <dbReference type="Proteomes" id="UP000623608"/>
    </source>
</evidence>
<name>A0A919NS38_9ACTN</name>
<comment type="caution">
    <text evidence="1">The sequence shown here is derived from an EMBL/GenBank/DDBJ whole genome shotgun (WGS) entry which is preliminary data.</text>
</comment>
<evidence type="ECO:0000313" key="1">
    <source>
        <dbReference type="EMBL" id="GIF22964.1"/>
    </source>
</evidence>
<dbReference type="GO" id="GO:0003677">
    <property type="term" value="F:DNA binding"/>
    <property type="evidence" value="ECO:0007669"/>
    <property type="project" value="InterPro"/>
</dbReference>
<dbReference type="InterPro" id="IPR004401">
    <property type="entry name" value="YbaB/EbfC"/>
</dbReference>
<dbReference type="Pfam" id="PF02575">
    <property type="entry name" value="YbaB_DNA_bd"/>
    <property type="match status" value="1"/>
</dbReference>
<organism evidence="1 2">
    <name type="scientific">Paractinoplanes tereljensis</name>
    <dbReference type="NCBI Taxonomy" id="571912"/>
    <lineage>
        <taxon>Bacteria</taxon>
        <taxon>Bacillati</taxon>
        <taxon>Actinomycetota</taxon>
        <taxon>Actinomycetes</taxon>
        <taxon>Micromonosporales</taxon>
        <taxon>Micromonosporaceae</taxon>
        <taxon>Paractinoplanes</taxon>
    </lineage>
</organism>
<protein>
    <recommendedName>
        <fullName evidence="3">YbaB/EbfC DNA-binding family protein</fullName>
    </recommendedName>
</protein>
<evidence type="ECO:0008006" key="3">
    <source>
        <dbReference type="Google" id="ProtNLM"/>
    </source>
</evidence>
<reference evidence="1" key="1">
    <citation type="submission" date="2021-01" db="EMBL/GenBank/DDBJ databases">
        <title>Whole genome shotgun sequence of Actinoplanes tereljensis NBRC 105297.</title>
        <authorList>
            <person name="Komaki H."/>
            <person name="Tamura T."/>
        </authorList>
    </citation>
    <scope>NUCLEOTIDE SEQUENCE</scope>
    <source>
        <strain evidence="1">NBRC 105297</strain>
    </source>
</reference>
<keyword evidence="2" id="KW-1185">Reference proteome</keyword>
<gene>
    <name evidence="1" type="ORF">Ate02nite_56940</name>
</gene>
<sequence length="132" mass="14269">MVDIDGGHVFDGISWDDADRTIDDWQAGFERRAAQARELAGRMEAITATACSRDRLVEVTVGRSGELTDLRLDEEIRQQPAARTAREILATIATARVALAGKVREAVEDTIGAESETGRAVLKGYPTGDEPA</sequence>